<evidence type="ECO:0000256" key="10">
    <source>
        <dbReference type="SAM" id="MobiDB-lite"/>
    </source>
</evidence>
<reference evidence="11" key="2">
    <citation type="submission" date="2025-09" db="UniProtKB">
        <authorList>
            <consortium name="Ensembl"/>
        </authorList>
    </citation>
    <scope>IDENTIFICATION</scope>
</reference>
<feature type="region of interest" description="Disordered" evidence="10">
    <location>
        <begin position="130"/>
        <end position="149"/>
    </location>
</feature>
<comment type="subunit">
    <text evidence="9">Microtubule inner protein component of sperm flagellar doublet microtubules.</text>
</comment>
<feature type="compositionally biased region" description="Basic and acidic residues" evidence="10">
    <location>
        <begin position="138"/>
        <end position="149"/>
    </location>
</feature>
<keyword evidence="8" id="KW-0966">Cell projection</keyword>
<dbReference type="GeneTree" id="ENSGT00390000010825"/>
<organism evidence="11">
    <name type="scientific">Petromyzon marinus</name>
    <name type="common">Sea lamprey</name>
    <dbReference type="NCBI Taxonomy" id="7757"/>
    <lineage>
        <taxon>Eukaryota</taxon>
        <taxon>Metazoa</taxon>
        <taxon>Chordata</taxon>
        <taxon>Craniata</taxon>
        <taxon>Vertebrata</taxon>
        <taxon>Cyclostomata</taxon>
        <taxon>Hyperoartia</taxon>
        <taxon>Petromyzontiformes</taxon>
        <taxon>Petromyzontidae</taxon>
        <taxon>Petromyzon</taxon>
    </lineage>
</organism>
<name>S4R4J4_PETMA</name>
<comment type="subcellular location">
    <subcellularLocation>
        <location evidence="1">Cytoplasm</location>
        <location evidence="1">Cytoskeleton</location>
        <location evidence="1">Flagellum axoneme</location>
    </subcellularLocation>
</comment>
<keyword evidence="3" id="KW-0963">Cytoplasm</keyword>
<sequence length="172" mass="19942">MFQLEQREAAAIARRRRLESERRGRIFNPKVRTIGVDLDGLNEQVEQRRFREQQEKTREEAFADAAIRHDRIAILLDERQREESRALDRSLAQYWARCQSASDRSQPPAGVVGGDSDVVADEGAVSGLRSFAGEDLEAGERRGLQKEQQRRWLLEQQEEKRRAQDERRNRGG</sequence>
<dbReference type="HOGENOM" id="CLU_1558903_0_0_1"/>
<dbReference type="AlphaFoldDB" id="S4R4J4"/>
<evidence type="ECO:0000313" key="11">
    <source>
        <dbReference type="Ensembl" id="ENSPMAP00000000123.1"/>
    </source>
</evidence>
<evidence type="ECO:0000256" key="1">
    <source>
        <dbReference type="ARBA" id="ARBA00004611"/>
    </source>
</evidence>
<evidence type="ECO:0000256" key="9">
    <source>
        <dbReference type="ARBA" id="ARBA00046435"/>
    </source>
</evidence>
<dbReference type="Pfam" id="PF05914">
    <property type="entry name" value="RIB43A"/>
    <property type="match status" value="1"/>
</dbReference>
<keyword evidence="5" id="KW-0175">Coiled coil</keyword>
<dbReference type="OMA" id="CATWTAP"/>
<evidence type="ECO:0000256" key="3">
    <source>
        <dbReference type="ARBA" id="ARBA00022490"/>
    </source>
</evidence>
<evidence type="ECO:0000256" key="6">
    <source>
        <dbReference type="ARBA" id="ARBA00023069"/>
    </source>
</evidence>
<reference evidence="11" key="1">
    <citation type="submission" date="2025-08" db="UniProtKB">
        <authorList>
            <consortium name="Ensembl"/>
        </authorList>
    </citation>
    <scope>IDENTIFICATION</scope>
</reference>
<evidence type="ECO:0000256" key="4">
    <source>
        <dbReference type="ARBA" id="ARBA00022846"/>
    </source>
</evidence>
<evidence type="ECO:0000256" key="7">
    <source>
        <dbReference type="ARBA" id="ARBA00023212"/>
    </source>
</evidence>
<protein>
    <recommendedName>
        <fullName evidence="12">RIB43A domain with coiled-coils 1</fullName>
    </recommendedName>
</protein>
<accession>S4R4J4</accession>
<keyword evidence="4" id="KW-0282">Flagellum</keyword>
<keyword evidence="7" id="KW-0206">Cytoskeleton</keyword>
<dbReference type="InterPro" id="IPR008805">
    <property type="entry name" value="RIB43A"/>
</dbReference>
<dbReference type="PANTHER" id="PTHR14517:SF6">
    <property type="entry name" value="RE41410P"/>
    <property type="match status" value="1"/>
</dbReference>
<comment type="similarity">
    <text evidence="2">Belongs to the RIB43A family.</text>
</comment>
<dbReference type="STRING" id="7757.ENSPMAP00000000123"/>
<evidence type="ECO:0008006" key="12">
    <source>
        <dbReference type="Google" id="ProtNLM"/>
    </source>
</evidence>
<proteinExistence type="inferred from homology"/>
<dbReference type="Ensembl" id="ENSPMAT00000000123.1">
    <property type="protein sequence ID" value="ENSPMAP00000000123.1"/>
    <property type="gene ID" value="ENSPMAG00000000109.1"/>
</dbReference>
<keyword evidence="6" id="KW-0969">Cilium</keyword>
<evidence type="ECO:0000256" key="5">
    <source>
        <dbReference type="ARBA" id="ARBA00023054"/>
    </source>
</evidence>
<evidence type="ECO:0000256" key="8">
    <source>
        <dbReference type="ARBA" id="ARBA00023273"/>
    </source>
</evidence>
<evidence type="ECO:0000256" key="2">
    <source>
        <dbReference type="ARBA" id="ARBA00006875"/>
    </source>
</evidence>
<dbReference type="PANTHER" id="PTHR14517">
    <property type="entry name" value="RIB43A-RELATED"/>
    <property type="match status" value="1"/>
</dbReference>